<evidence type="ECO:0000313" key="3">
    <source>
        <dbReference type="Proteomes" id="UP001138997"/>
    </source>
</evidence>
<dbReference type="Gene3D" id="3.40.50.720">
    <property type="entry name" value="NAD(P)-binding Rossmann-like Domain"/>
    <property type="match status" value="1"/>
</dbReference>
<reference evidence="2" key="1">
    <citation type="submission" date="2021-11" db="EMBL/GenBank/DDBJ databases">
        <title>Streptomyces corallinus and Kineosporia corallina sp. nov., two new coral-derived marine actinobacteria.</title>
        <authorList>
            <person name="Buangrab K."/>
            <person name="Sutthacheep M."/>
            <person name="Yeemin T."/>
            <person name="Harunari E."/>
            <person name="Igarashi Y."/>
            <person name="Sripreechasak P."/>
            <person name="Kanchanasin P."/>
            <person name="Tanasupawat S."/>
            <person name="Phongsopitanun W."/>
        </authorList>
    </citation>
    <scope>NUCLEOTIDE SEQUENCE</scope>
    <source>
        <strain evidence="2">JCM 31032</strain>
    </source>
</reference>
<dbReference type="PANTHER" id="PTHR43781">
    <property type="entry name" value="SACCHAROPINE DEHYDROGENASE"/>
    <property type="match status" value="1"/>
</dbReference>
<gene>
    <name evidence="2" type="ORF">LR394_23785</name>
</gene>
<dbReference type="Proteomes" id="UP001138997">
    <property type="component" value="Unassembled WGS sequence"/>
</dbReference>
<accession>A0A9X1T1S2</accession>
<name>A0A9X1T1S2_9ACTN</name>
<evidence type="ECO:0000313" key="2">
    <source>
        <dbReference type="EMBL" id="MCD5313933.1"/>
    </source>
</evidence>
<feature type="domain" description="Saccharopine dehydrogenase NADP binding" evidence="1">
    <location>
        <begin position="5"/>
        <end position="107"/>
    </location>
</feature>
<dbReference type="InterPro" id="IPR005097">
    <property type="entry name" value="Sacchrp_dh_NADP-bd"/>
</dbReference>
<proteinExistence type="predicted"/>
<dbReference type="InterPro" id="IPR036291">
    <property type="entry name" value="NAD(P)-bd_dom_sf"/>
</dbReference>
<dbReference type="PANTHER" id="PTHR43781:SF1">
    <property type="entry name" value="SACCHAROPINE DEHYDROGENASE"/>
    <property type="match status" value="1"/>
</dbReference>
<protein>
    <submittedName>
        <fullName evidence="2">Saccharopine dehydrogenase NADP-binding domain-containing protein</fullName>
    </submittedName>
</protein>
<comment type="caution">
    <text evidence="2">The sequence shown here is derived from an EMBL/GenBank/DDBJ whole genome shotgun (WGS) entry which is preliminary data.</text>
</comment>
<dbReference type="SUPFAM" id="SSF51735">
    <property type="entry name" value="NAD(P)-binding Rossmann-fold domains"/>
    <property type="match status" value="1"/>
</dbReference>
<organism evidence="2 3">
    <name type="scientific">Kineosporia babensis</name>
    <dbReference type="NCBI Taxonomy" id="499548"/>
    <lineage>
        <taxon>Bacteria</taxon>
        <taxon>Bacillati</taxon>
        <taxon>Actinomycetota</taxon>
        <taxon>Actinomycetes</taxon>
        <taxon>Kineosporiales</taxon>
        <taxon>Kineosporiaceae</taxon>
        <taxon>Kineosporia</taxon>
    </lineage>
</organism>
<keyword evidence="3" id="KW-1185">Reference proteome</keyword>
<dbReference type="EMBL" id="JAJOMB010000014">
    <property type="protein sequence ID" value="MCD5313933.1"/>
    <property type="molecule type" value="Genomic_DNA"/>
</dbReference>
<sequence>MKPLIGVLGASGEVGRVAADRIAAAGLGRLRVGGRDRAKAEKVAQELPLAADAPPVEVQAVDLDDDEALARFCEGCAVVVNCAGPSYRVLDRVARAAWAAGADHVDVGGELVARDALASSADGKRIAIFSAGVMPGLSGLLPRLLAVRPLRRMETYVGGAARFTSISAVDALLTRGDRFGTAQASWVDGAIRPNVLGPLRNVVLPGFPQPMQALPFLTTEAQELPAREVRAYNVFASDRIPAALTQAWAELPVGASAEELRPYAPDVVSAADSDVDEYGAFYVLLVSARPEPGGPPGPGRVVMRATDSYALSGVVMAAAARAVLEGTLVPGSHLAAEALDPFAVAEILRADPLVHELTVV</sequence>
<dbReference type="AlphaFoldDB" id="A0A9X1T1S2"/>
<dbReference type="Pfam" id="PF03435">
    <property type="entry name" value="Sacchrp_dh_NADP"/>
    <property type="match status" value="1"/>
</dbReference>
<evidence type="ECO:0000259" key="1">
    <source>
        <dbReference type="Pfam" id="PF03435"/>
    </source>
</evidence>
<dbReference type="RefSeq" id="WP_231445977.1">
    <property type="nucleotide sequence ID" value="NZ_JAJOMB010000014.1"/>
</dbReference>